<dbReference type="InterPro" id="IPR017871">
    <property type="entry name" value="ABC_transporter-like_CS"/>
</dbReference>
<keyword evidence="3" id="KW-0820">tRNA-binding</keyword>
<dbReference type="InterPro" id="IPR037118">
    <property type="entry name" value="Val-tRNA_synth_C_sf"/>
</dbReference>
<feature type="region of interest" description="Disordered" evidence="13">
    <location>
        <begin position="492"/>
        <end position="523"/>
    </location>
</feature>
<dbReference type="InterPro" id="IPR003439">
    <property type="entry name" value="ABC_transporter-like_ATP-bd"/>
</dbReference>
<evidence type="ECO:0000256" key="1">
    <source>
        <dbReference type="ARBA" id="ARBA00005868"/>
    </source>
</evidence>
<dbReference type="GO" id="GO:0003677">
    <property type="term" value="F:DNA binding"/>
    <property type="evidence" value="ECO:0007669"/>
    <property type="project" value="InterPro"/>
</dbReference>
<evidence type="ECO:0000256" key="7">
    <source>
        <dbReference type="ARBA" id="ARBA00022801"/>
    </source>
</evidence>
<dbReference type="InterPro" id="IPR032781">
    <property type="entry name" value="ABC_tran_Xtn"/>
</dbReference>
<evidence type="ECO:0000313" key="15">
    <source>
        <dbReference type="EMBL" id="QOV21082.1"/>
    </source>
</evidence>
<dbReference type="CDD" id="cd03221">
    <property type="entry name" value="ABCF_EF-3"/>
    <property type="match status" value="2"/>
</dbReference>
<evidence type="ECO:0000256" key="6">
    <source>
        <dbReference type="ARBA" id="ARBA00022741"/>
    </source>
</evidence>
<dbReference type="Gene3D" id="3.40.50.300">
    <property type="entry name" value="P-loop containing nucleotide triphosphate hydrolases"/>
    <property type="match status" value="2"/>
</dbReference>
<evidence type="ECO:0000313" key="16">
    <source>
        <dbReference type="Proteomes" id="UP000593601"/>
    </source>
</evidence>
<dbReference type="GO" id="GO:0006412">
    <property type="term" value="P:translation"/>
    <property type="evidence" value="ECO:0007669"/>
    <property type="project" value="UniProtKB-KW"/>
</dbReference>
<keyword evidence="2" id="KW-0963">Cytoplasm</keyword>
<dbReference type="FunFam" id="3.40.50.300:FF:000183">
    <property type="entry name" value="ABC transporter ATP-binding protein yjjK"/>
    <property type="match status" value="1"/>
</dbReference>
<dbReference type="SUPFAM" id="SSF52540">
    <property type="entry name" value="P-loop containing nucleoside triphosphate hydrolases"/>
    <property type="match status" value="2"/>
</dbReference>
<keyword evidence="12" id="KW-0175">Coiled coil</keyword>
<evidence type="ECO:0000256" key="8">
    <source>
        <dbReference type="ARBA" id="ARBA00022840"/>
    </source>
</evidence>
<keyword evidence="4" id="KW-0699">rRNA-binding</keyword>
<evidence type="ECO:0000256" key="2">
    <source>
        <dbReference type="ARBA" id="ARBA00022490"/>
    </source>
</evidence>
<dbReference type="InterPro" id="IPR032524">
    <property type="entry name" value="ABC_tran_C"/>
</dbReference>
<keyword evidence="16" id="KW-1185">Reference proteome</keyword>
<feature type="domain" description="ABC transporter" evidence="14">
    <location>
        <begin position="1"/>
        <end position="214"/>
    </location>
</feature>
<dbReference type="PROSITE" id="PS50893">
    <property type="entry name" value="ABC_TRANSPORTER_2"/>
    <property type="match status" value="2"/>
</dbReference>
<comment type="similarity">
    <text evidence="1">Belongs to the ABC transporter superfamily. ABCF family. Translational throttle EttA subfamily.</text>
</comment>
<evidence type="ECO:0000256" key="5">
    <source>
        <dbReference type="ARBA" id="ARBA00022737"/>
    </source>
</evidence>
<dbReference type="KEGG" id="bliq:INP51_14295"/>
<dbReference type="InterPro" id="IPR027417">
    <property type="entry name" value="P-loop_NTPase"/>
</dbReference>
<evidence type="ECO:0000256" key="9">
    <source>
        <dbReference type="ARBA" id="ARBA00022845"/>
    </source>
</evidence>
<evidence type="ECO:0000256" key="12">
    <source>
        <dbReference type="SAM" id="Coils"/>
    </source>
</evidence>
<proteinExistence type="inferred from homology"/>
<dbReference type="GO" id="GO:0006417">
    <property type="term" value="P:regulation of translation"/>
    <property type="evidence" value="ECO:0007669"/>
    <property type="project" value="UniProtKB-KW"/>
</dbReference>
<evidence type="ECO:0000256" key="13">
    <source>
        <dbReference type="SAM" id="MobiDB-lite"/>
    </source>
</evidence>
<dbReference type="GO" id="GO:0019843">
    <property type="term" value="F:rRNA binding"/>
    <property type="evidence" value="ECO:0007669"/>
    <property type="project" value="UniProtKB-KW"/>
</dbReference>
<keyword evidence="10" id="KW-0694">RNA-binding</keyword>
<dbReference type="Pfam" id="PF12848">
    <property type="entry name" value="ABC_tran_Xtn"/>
    <property type="match status" value="1"/>
</dbReference>
<dbReference type="SMART" id="SM00382">
    <property type="entry name" value="AAA"/>
    <property type="match status" value="2"/>
</dbReference>
<dbReference type="GO" id="GO:0005524">
    <property type="term" value="F:ATP binding"/>
    <property type="evidence" value="ECO:0007669"/>
    <property type="project" value="UniProtKB-KW"/>
</dbReference>
<keyword evidence="11" id="KW-0648">Protein biosynthesis</keyword>
<dbReference type="InterPro" id="IPR003593">
    <property type="entry name" value="AAA+_ATPase"/>
</dbReference>
<keyword evidence="8 15" id="KW-0067">ATP-binding</keyword>
<dbReference type="EMBL" id="CP063304">
    <property type="protein sequence ID" value="QOV21082.1"/>
    <property type="molecule type" value="Genomic_DNA"/>
</dbReference>
<evidence type="ECO:0000256" key="4">
    <source>
        <dbReference type="ARBA" id="ARBA00022730"/>
    </source>
</evidence>
<keyword evidence="5" id="KW-0677">Repeat</keyword>
<name>A0A7M2RNY5_9FIRM</name>
<dbReference type="FunFam" id="3.40.50.300:FF:000011">
    <property type="entry name" value="Putative ABC transporter ATP-binding component"/>
    <property type="match status" value="1"/>
</dbReference>
<dbReference type="InterPro" id="IPR051309">
    <property type="entry name" value="ABCF_ATPase"/>
</dbReference>
<sequence length="603" mass="68866">MEHITKSFSDRILLDDIGFGLQEGEKVGVIGINGMGKSTLLKLIAGIEQPDDGEITKGKNIRIGYLSQTPVFEKDETLLGLVSKRNPKTPEEFTKESEAKAMLAALGFTEFNQKLSELSGGQRKRAVLVETLLNPVDILILDEPTNHLDDQMSQWLEDRLIGYRGTLIMVTHDRYFLDRVATRIVEVDRGSLYSYPGSYSKYLEQKAQRLDIEQASERKRQSILTTELKWLARGARARSTKQKAHIQRIEDMQNVKTPVLDEKLTLSSVSSRLGNTTIEAEHLAKSYGGKLLFTDYSHIFLKDERVGITGPNGCGKTTLLKIIHGDIEPDHGLVTVGATVKIGYFAQEYAPMNDDLKAIEYVREGAEYIQTKEGKITASAMMERFLFDSTMQWTRIEKLSGGEKRRLYLLRILMDAPNVLILDEPTNDLDIPTLNVLEDYLDNFDGIVIVVSHDRYFLDRVVQRILAFEEEGKIRQYEGGYSDYLIANADRRQQDERSVGKSLSESEETSIRKKSTEKPRHNQKLKFTFKEQREFETIDTEISSLEEHITKTEDQIQNAATDFVKLNELSEKKEKLEKELEEKTERWIYLTDLDEKIKAQSSK</sequence>
<evidence type="ECO:0000256" key="10">
    <source>
        <dbReference type="ARBA" id="ARBA00022884"/>
    </source>
</evidence>
<feature type="compositionally biased region" description="Basic and acidic residues" evidence="13">
    <location>
        <begin position="509"/>
        <end position="520"/>
    </location>
</feature>
<dbReference type="Proteomes" id="UP000593601">
    <property type="component" value="Chromosome"/>
</dbReference>
<reference evidence="15 16" key="1">
    <citation type="submission" date="2020-10" db="EMBL/GenBank/DDBJ databases">
        <title>Blautia liquoris sp.nov., isolated from the mud in a fermentation cellar used for the production of Chinese strong-flavoured liquor.</title>
        <authorList>
            <person name="Lu L."/>
        </authorList>
    </citation>
    <scope>NUCLEOTIDE SEQUENCE [LARGE SCALE GENOMIC DNA]</scope>
    <source>
        <strain evidence="15 16">LZLJ-3</strain>
    </source>
</reference>
<dbReference type="GO" id="GO:0000049">
    <property type="term" value="F:tRNA binding"/>
    <property type="evidence" value="ECO:0007669"/>
    <property type="project" value="UniProtKB-KW"/>
</dbReference>
<dbReference type="AlphaFoldDB" id="A0A7M2RNY5"/>
<gene>
    <name evidence="15" type="ORF">INP51_14295</name>
</gene>
<dbReference type="GO" id="GO:0016887">
    <property type="term" value="F:ATP hydrolysis activity"/>
    <property type="evidence" value="ECO:0007669"/>
    <property type="project" value="InterPro"/>
</dbReference>
<feature type="domain" description="ABC transporter" evidence="14">
    <location>
        <begin position="278"/>
        <end position="496"/>
    </location>
</feature>
<keyword evidence="6" id="KW-0547">Nucleotide-binding</keyword>
<organism evidence="15 16">
    <name type="scientific">Blautia liquoris</name>
    <dbReference type="NCBI Taxonomy" id="2779518"/>
    <lineage>
        <taxon>Bacteria</taxon>
        <taxon>Bacillati</taxon>
        <taxon>Bacillota</taxon>
        <taxon>Clostridia</taxon>
        <taxon>Lachnospirales</taxon>
        <taxon>Lachnospiraceae</taxon>
        <taxon>Blautia</taxon>
    </lineage>
</organism>
<keyword evidence="7" id="KW-0378">Hydrolase</keyword>
<evidence type="ECO:0000259" key="14">
    <source>
        <dbReference type="PROSITE" id="PS50893"/>
    </source>
</evidence>
<dbReference type="PANTHER" id="PTHR42855">
    <property type="entry name" value="ABC TRANSPORTER ATP-BINDING SUBUNIT"/>
    <property type="match status" value="1"/>
</dbReference>
<keyword evidence="9" id="KW-0810">Translation regulation</keyword>
<feature type="coiled-coil region" evidence="12">
    <location>
        <begin position="542"/>
        <end position="586"/>
    </location>
</feature>
<evidence type="ECO:0000256" key="3">
    <source>
        <dbReference type="ARBA" id="ARBA00022555"/>
    </source>
</evidence>
<evidence type="ECO:0000256" key="11">
    <source>
        <dbReference type="ARBA" id="ARBA00022917"/>
    </source>
</evidence>
<dbReference type="Pfam" id="PF16326">
    <property type="entry name" value="ABC_tran_CTD"/>
    <property type="match status" value="1"/>
</dbReference>
<dbReference type="PANTHER" id="PTHR42855:SF1">
    <property type="entry name" value="ABC TRANSPORTER DOMAIN-CONTAINING PROTEIN"/>
    <property type="match status" value="1"/>
</dbReference>
<dbReference type="Gene3D" id="1.10.287.380">
    <property type="entry name" value="Valyl-tRNA synthetase, C-terminal domain"/>
    <property type="match status" value="1"/>
</dbReference>
<dbReference type="Pfam" id="PF00005">
    <property type="entry name" value="ABC_tran"/>
    <property type="match status" value="2"/>
</dbReference>
<protein>
    <submittedName>
        <fullName evidence="15">ABC-F family ATP-binding cassette domain-containing protein</fullName>
    </submittedName>
</protein>
<accession>A0A7M2RNY5</accession>
<dbReference type="PROSITE" id="PS00211">
    <property type="entry name" value="ABC_TRANSPORTER_1"/>
    <property type="match status" value="1"/>
</dbReference>